<dbReference type="AlphaFoldDB" id="A0A7I7MW23"/>
<sequence>MAIIAGKSSVVLMRRLRNHVQKIIGKPVWENRAHGFLERNHGERFAKLMDGFLPDARPVGSAERIATRSRALGRVKLVVAGARRRARAGGVHENHSDPTVH</sequence>
<organism evidence="1 2">
    <name type="scientific">Mycobacterium shinjukuense</name>
    <dbReference type="NCBI Taxonomy" id="398694"/>
    <lineage>
        <taxon>Bacteria</taxon>
        <taxon>Bacillati</taxon>
        <taxon>Actinomycetota</taxon>
        <taxon>Actinomycetes</taxon>
        <taxon>Mycobacteriales</taxon>
        <taxon>Mycobacteriaceae</taxon>
        <taxon>Mycobacterium</taxon>
    </lineage>
</organism>
<protein>
    <submittedName>
        <fullName evidence="1">Uncharacterized protein</fullName>
    </submittedName>
</protein>
<dbReference type="EMBL" id="AP022575">
    <property type="protein sequence ID" value="BBX75409.1"/>
    <property type="molecule type" value="Genomic_DNA"/>
</dbReference>
<evidence type="ECO:0000313" key="2">
    <source>
        <dbReference type="Proteomes" id="UP000467236"/>
    </source>
</evidence>
<reference evidence="1 2" key="1">
    <citation type="journal article" date="2019" name="Emerg. Microbes Infect.">
        <title>Comprehensive subspecies identification of 175 nontuberculous mycobacteria species based on 7547 genomic profiles.</title>
        <authorList>
            <person name="Matsumoto Y."/>
            <person name="Kinjo T."/>
            <person name="Motooka D."/>
            <person name="Nabeya D."/>
            <person name="Jung N."/>
            <person name="Uechi K."/>
            <person name="Horii T."/>
            <person name="Iida T."/>
            <person name="Fujita J."/>
            <person name="Nakamura S."/>
        </authorList>
    </citation>
    <scope>NUCLEOTIDE SEQUENCE [LARGE SCALE GENOMIC DNA]</scope>
    <source>
        <strain evidence="1 2">JCM 14233</strain>
    </source>
</reference>
<evidence type="ECO:0000313" key="1">
    <source>
        <dbReference type="EMBL" id="BBX75409.1"/>
    </source>
</evidence>
<keyword evidence="2" id="KW-1185">Reference proteome</keyword>
<name>A0A7I7MW23_9MYCO</name>
<dbReference type="Proteomes" id="UP000467236">
    <property type="component" value="Chromosome"/>
</dbReference>
<proteinExistence type="predicted"/>
<gene>
    <name evidence="1" type="ORF">MSHI_33150</name>
</gene>
<dbReference type="KEGG" id="mshj:MSHI_33150"/>
<accession>A0A7I7MW23</accession>